<evidence type="ECO:0000313" key="2">
    <source>
        <dbReference type="Proteomes" id="UP000186922"/>
    </source>
</evidence>
<organism evidence="1 2">
    <name type="scientific">Ramazzottius varieornatus</name>
    <name type="common">Water bear</name>
    <name type="synonym">Tardigrade</name>
    <dbReference type="NCBI Taxonomy" id="947166"/>
    <lineage>
        <taxon>Eukaryota</taxon>
        <taxon>Metazoa</taxon>
        <taxon>Ecdysozoa</taxon>
        <taxon>Tardigrada</taxon>
        <taxon>Eutardigrada</taxon>
        <taxon>Parachela</taxon>
        <taxon>Hypsibioidea</taxon>
        <taxon>Ramazzottiidae</taxon>
        <taxon>Ramazzottius</taxon>
    </lineage>
</organism>
<evidence type="ECO:0000313" key="1">
    <source>
        <dbReference type="EMBL" id="GAU97224.1"/>
    </source>
</evidence>
<gene>
    <name evidence="1" type="primary">RvY_08557-1</name>
    <name evidence="1" type="synonym">RvY_08557.1</name>
    <name evidence="1" type="ORF">RvY_08557</name>
</gene>
<name>A0A1D1V6D0_RAMVA</name>
<reference evidence="1 2" key="1">
    <citation type="journal article" date="2016" name="Nat. Commun.">
        <title>Extremotolerant tardigrade genome and improved radiotolerance of human cultured cells by tardigrade-unique protein.</title>
        <authorList>
            <person name="Hashimoto T."/>
            <person name="Horikawa D.D."/>
            <person name="Saito Y."/>
            <person name="Kuwahara H."/>
            <person name="Kozuka-Hata H."/>
            <person name="Shin-I T."/>
            <person name="Minakuchi Y."/>
            <person name="Ohishi K."/>
            <person name="Motoyama A."/>
            <person name="Aizu T."/>
            <person name="Enomoto A."/>
            <person name="Kondo K."/>
            <person name="Tanaka S."/>
            <person name="Hara Y."/>
            <person name="Koshikawa S."/>
            <person name="Sagara H."/>
            <person name="Miura T."/>
            <person name="Yokobori S."/>
            <person name="Miyagawa K."/>
            <person name="Suzuki Y."/>
            <person name="Kubo T."/>
            <person name="Oyama M."/>
            <person name="Kohara Y."/>
            <person name="Fujiyama A."/>
            <person name="Arakawa K."/>
            <person name="Katayama T."/>
            <person name="Toyoda A."/>
            <person name="Kunieda T."/>
        </authorList>
    </citation>
    <scope>NUCLEOTIDE SEQUENCE [LARGE SCALE GENOMIC DNA]</scope>
    <source>
        <strain evidence="1 2">YOKOZUNA-1</strain>
    </source>
</reference>
<protein>
    <submittedName>
        <fullName evidence="1">Uncharacterized protein</fullName>
    </submittedName>
</protein>
<dbReference type="AlphaFoldDB" id="A0A1D1V6D0"/>
<proteinExistence type="predicted"/>
<sequence length="220" mass="25048">MEWTAQTENVTSKSRRRLYAINAFFPRHFGSAKQLLFKSIVRSVVDYASSSWHSTGKGLQKQLEGIQKKFLKSIRLGKMDGKDQHDGDFFQYRQHLAEVSWHPLWTRRLEGIMINVFKSQNGTFAGGGFIMKREMPDRTTRSQAKEILLKPVSQAPRSCKIPESTVSSSAYVGSSILKDPLLNPSPRDLLTLAAFKSYLSRSNFSDVKWCKENIDTLLLV</sequence>
<dbReference type="EMBL" id="BDGG01000004">
    <property type="protein sequence ID" value="GAU97224.1"/>
    <property type="molecule type" value="Genomic_DNA"/>
</dbReference>
<keyword evidence="2" id="KW-1185">Reference proteome</keyword>
<dbReference type="Proteomes" id="UP000186922">
    <property type="component" value="Unassembled WGS sequence"/>
</dbReference>
<comment type="caution">
    <text evidence="1">The sequence shown here is derived from an EMBL/GenBank/DDBJ whole genome shotgun (WGS) entry which is preliminary data.</text>
</comment>
<accession>A0A1D1V6D0</accession>